<dbReference type="Gene3D" id="3.40.50.1010">
    <property type="entry name" value="5'-nuclease"/>
    <property type="match status" value="1"/>
</dbReference>
<dbReference type="InterPro" id="IPR041966">
    <property type="entry name" value="LOTUS-like"/>
</dbReference>
<dbReference type="Gene3D" id="3.30.420.610">
    <property type="entry name" value="LOTUS domain-like"/>
    <property type="match status" value="2"/>
</dbReference>
<feature type="region of interest" description="Disordered" evidence="1">
    <location>
        <begin position="150"/>
        <end position="173"/>
    </location>
</feature>
<dbReference type="Pfam" id="PF01936">
    <property type="entry name" value="NYN"/>
    <property type="match status" value="1"/>
</dbReference>
<comment type="caution">
    <text evidence="3">The sequence shown here is derived from an EMBL/GenBank/DDBJ whole genome shotgun (WGS) entry which is preliminary data.</text>
</comment>
<feature type="domain" description="HTH OST-type" evidence="2">
    <location>
        <begin position="171"/>
        <end position="244"/>
    </location>
</feature>
<dbReference type="PROSITE" id="PS51644">
    <property type="entry name" value="HTH_OST"/>
    <property type="match status" value="1"/>
</dbReference>
<dbReference type="EMBL" id="LXSL01000014">
    <property type="protein sequence ID" value="OAM29374.1"/>
    <property type="molecule type" value="Genomic_DNA"/>
</dbReference>
<gene>
    <name evidence="3" type="ORF">A7P95_03960</name>
</gene>
<feature type="region of interest" description="Disordered" evidence="1">
    <location>
        <begin position="237"/>
        <end position="296"/>
    </location>
</feature>
<dbReference type="InterPro" id="IPR021139">
    <property type="entry name" value="NYN"/>
</dbReference>
<dbReference type="AlphaFoldDB" id="A0A1A9RZC2"/>
<dbReference type="Pfam" id="PF12872">
    <property type="entry name" value="OST-HTH"/>
    <property type="match status" value="2"/>
</dbReference>
<dbReference type="STRING" id="1795827.A7P95_03960"/>
<evidence type="ECO:0000256" key="1">
    <source>
        <dbReference type="SAM" id="MobiDB-lite"/>
    </source>
</evidence>
<dbReference type="PANTHER" id="PTHR35811">
    <property type="entry name" value="SLR1870 PROTEIN"/>
    <property type="match status" value="1"/>
</dbReference>
<reference evidence="4" key="1">
    <citation type="submission" date="2016-05" db="EMBL/GenBank/DDBJ databases">
        <title>Draft genome of Corynebacterium afermentans subsp. afermentans LCDC 88199T.</title>
        <authorList>
            <person name="Bernier A.-M."/>
            <person name="Bernard K."/>
        </authorList>
    </citation>
    <scope>NUCLEOTIDE SEQUENCE [LARGE SCALE GENOMIC DNA]</scope>
    <source>
        <strain evidence="4">NML02-A-017</strain>
    </source>
</reference>
<dbReference type="InterPro" id="IPR025605">
    <property type="entry name" value="OST-HTH/LOTUS_dom"/>
</dbReference>
<accession>A0A1A9RZC2</accession>
<dbReference type="CDD" id="cd11297">
    <property type="entry name" value="PIN_LabA-like_N_1"/>
    <property type="match status" value="1"/>
</dbReference>
<protein>
    <recommendedName>
        <fullName evidence="2">HTH OST-type domain-containing protein</fullName>
    </recommendedName>
</protein>
<dbReference type="CDD" id="cd10146">
    <property type="entry name" value="LabA_like_C"/>
    <property type="match status" value="2"/>
</dbReference>
<dbReference type="GO" id="GO:0004540">
    <property type="term" value="F:RNA nuclease activity"/>
    <property type="evidence" value="ECO:0007669"/>
    <property type="project" value="InterPro"/>
</dbReference>
<proteinExistence type="predicted"/>
<evidence type="ECO:0000259" key="2">
    <source>
        <dbReference type="PROSITE" id="PS51644"/>
    </source>
</evidence>
<dbReference type="RefSeq" id="WP_067591494.1">
    <property type="nucleotide sequence ID" value="NZ_LXSL01000014.1"/>
</dbReference>
<keyword evidence="4" id="KW-1185">Reference proteome</keyword>
<feature type="compositionally biased region" description="Low complexity" evidence="1">
    <location>
        <begin position="271"/>
        <end position="282"/>
    </location>
</feature>
<evidence type="ECO:0000313" key="4">
    <source>
        <dbReference type="Proteomes" id="UP000077885"/>
    </source>
</evidence>
<feature type="compositionally biased region" description="Basic and acidic residues" evidence="1">
    <location>
        <begin position="242"/>
        <end position="269"/>
    </location>
</feature>
<sequence length="379" mass="42213">MQKNDQQARLAVLIDADNAPADIIDRLLEEIAKYGIASVKRIYGDWSHGLSKWKAALLPHAIIPVQQFAYTKGKNATDMALVIDAMDLLYSGNFDGFCIVSSDSDFTRLASRLRESGLTVYGFGEKKTPEAFRKACDKFVYTEIFRPEKQRPAKDRNNGKTPAPSAEDANNTPDALPLLKRAVRENADDLGWANLGPIGSYINKTNPDFDSRLYGYGKLSDLIKSFDIFEHRTDNNQLQVRRKTESRPERLPENEQSEPLHSKNERSHSSEPAAEAKAAQRPRPAKAENSPAKAAKPSFTKLIPLVQQAIQDAADPSGWARLGEVVKQLPAAIDPVQYGCANGRDLIHAIYSDWVEIKKAGRGERIRINKQFIVKTEPA</sequence>
<dbReference type="PANTHER" id="PTHR35811:SF1">
    <property type="entry name" value="HTH OST-TYPE DOMAIN-CONTAINING PROTEIN"/>
    <property type="match status" value="1"/>
</dbReference>
<organism evidence="3 4">
    <name type="scientific">Eikenella longinqua</name>
    <dbReference type="NCBI Taxonomy" id="1795827"/>
    <lineage>
        <taxon>Bacteria</taxon>
        <taxon>Pseudomonadati</taxon>
        <taxon>Pseudomonadota</taxon>
        <taxon>Betaproteobacteria</taxon>
        <taxon>Neisseriales</taxon>
        <taxon>Neisseriaceae</taxon>
        <taxon>Eikenella</taxon>
    </lineage>
</organism>
<dbReference type="Proteomes" id="UP000077885">
    <property type="component" value="Unassembled WGS sequence"/>
</dbReference>
<name>A0A1A9RZC2_9NEIS</name>
<evidence type="ECO:0000313" key="3">
    <source>
        <dbReference type="EMBL" id="OAM29374.1"/>
    </source>
</evidence>
<dbReference type="OrthoDB" id="9783963at2"/>